<dbReference type="Pfam" id="PF02826">
    <property type="entry name" value="2-Hacid_dh_C"/>
    <property type="match status" value="1"/>
</dbReference>
<dbReference type="InterPro" id="IPR020921">
    <property type="entry name" value="Erythronate-4-P_DHase"/>
</dbReference>
<accession>A0A9D1SC92</accession>
<dbReference type="GO" id="GO:0005737">
    <property type="term" value="C:cytoplasm"/>
    <property type="evidence" value="ECO:0007669"/>
    <property type="project" value="UniProtKB-SubCell"/>
</dbReference>
<comment type="similarity">
    <text evidence="5">Belongs to the D-isomer specific 2-hydroxyacid dehydrogenase family. PdxB subfamily.</text>
</comment>
<feature type="active site" description="Proton donor" evidence="5">
    <location>
        <position position="254"/>
    </location>
</feature>
<keyword evidence="2 5" id="KW-0560">Oxidoreductase</keyword>
<feature type="binding site" evidence="5">
    <location>
        <position position="66"/>
    </location>
    <ligand>
        <name>substrate</name>
    </ligand>
</feature>
<dbReference type="EC" id="1.1.1.290" evidence="5"/>
<evidence type="ECO:0000259" key="6">
    <source>
        <dbReference type="Pfam" id="PF00389"/>
    </source>
</evidence>
<comment type="caution">
    <text evidence="8">The sequence shown here is derived from an EMBL/GenBank/DDBJ whole genome shotgun (WGS) entry which is preliminary data.</text>
</comment>
<dbReference type="InterPro" id="IPR036291">
    <property type="entry name" value="NAD(P)-bd_dom_sf"/>
</dbReference>
<dbReference type="PANTHER" id="PTHR42938:SF9">
    <property type="entry name" value="FORMATE DEHYDROGENASE 1"/>
    <property type="match status" value="1"/>
</dbReference>
<feature type="binding site" evidence="5">
    <location>
        <position position="146"/>
    </location>
    <ligand>
        <name>NAD(+)</name>
        <dbReference type="ChEBI" id="CHEBI:57540"/>
    </ligand>
</feature>
<evidence type="ECO:0000256" key="4">
    <source>
        <dbReference type="ARBA" id="ARBA00023096"/>
    </source>
</evidence>
<evidence type="ECO:0000313" key="9">
    <source>
        <dbReference type="Proteomes" id="UP000824112"/>
    </source>
</evidence>
<evidence type="ECO:0000256" key="2">
    <source>
        <dbReference type="ARBA" id="ARBA00023002"/>
    </source>
</evidence>
<dbReference type="PANTHER" id="PTHR42938">
    <property type="entry name" value="FORMATE DEHYDROGENASE 1"/>
    <property type="match status" value="1"/>
</dbReference>
<protein>
    <recommendedName>
        <fullName evidence="5">Erythronate-4-phosphate dehydrogenase</fullName>
        <ecNumber evidence="5">1.1.1.290</ecNumber>
    </recommendedName>
</protein>
<gene>
    <name evidence="5 8" type="primary">pdxB</name>
    <name evidence="8" type="ORF">IAB03_04725</name>
</gene>
<dbReference type="GO" id="GO:0033711">
    <property type="term" value="F:4-phosphoerythronate dehydrogenase activity"/>
    <property type="evidence" value="ECO:0007669"/>
    <property type="project" value="UniProtKB-EC"/>
</dbReference>
<evidence type="ECO:0000256" key="1">
    <source>
        <dbReference type="ARBA" id="ARBA00022490"/>
    </source>
</evidence>
<feature type="binding site" evidence="5">
    <location>
        <position position="258"/>
    </location>
    <ligand>
        <name>substrate</name>
    </ligand>
</feature>
<dbReference type="HAMAP" id="MF_01825">
    <property type="entry name" value="PdxB"/>
    <property type="match status" value="1"/>
</dbReference>
<name>A0A9D1SC92_9BACT</name>
<feature type="domain" description="D-isomer specific 2-hydroxyacid dehydrogenase catalytic" evidence="6">
    <location>
        <begin position="29"/>
        <end position="278"/>
    </location>
</feature>
<dbReference type="InterPro" id="IPR006140">
    <property type="entry name" value="D-isomer_DH_NAD-bd"/>
</dbReference>
<reference evidence="8" key="2">
    <citation type="journal article" date="2021" name="PeerJ">
        <title>Extensive microbial diversity within the chicken gut microbiome revealed by metagenomics and culture.</title>
        <authorList>
            <person name="Gilroy R."/>
            <person name="Ravi A."/>
            <person name="Getino M."/>
            <person name="Pursley I."/>
            <person name="Horton D.L."/>
            <person name="Alikhan N.F."/>
            <person name="Baker D."/>
            <person name="Gharbi K."/>
            <person name="Hall N."/>
            <person name="Watson M."/>
            <person name="Adriaenssens E.M."/>
            <person name="Foster-Nyarko E."/>
            <person name="Jarju S."/>
            <person name="Secka A."/>
            <person name="Antonio M."/>
            <person name="Oren A."/>
            <person name="Chaudhuri R.R."/>
            <person name="La Ragione R."/>
            <person name="Hildebrand F."/>
            <person name="Pallen M.J."/>
        </authorList>
    </citation>
    <scope>NUCLEOTIDE SEQUENCE</scope>
    <source>
        <strain evidence="8">CHK158-818</strain>
    </source>
</reference>
<feature type="binding site" evidence="5">
    <location>
        <position position="257"/>
    </location>
    <ligand>
        <name>NAD(+)</name>
        <dbReference type="ChEBI" id="CHEBI:57540"/>
    </ligand>
</feature>
<organism evidence="8 9">
    <name type="scientific">Candidatus Gallibacteroides avistercoris</name>
    <dbReference type="NCBI Taxonomy" id="2840833"/>
    <lineage>
        <taxon>Bacteria</taxon>
        <taxon>Pseudomonadati</taxon>
        <taxon>Bacteroidota</taxon>
        <taxon>Bacteroidia</taxon>
        <taxon>Bacteroidales</taxon>
        <taxon>Bacteroidaceae</taxon>
        <taxon>Bacteroidaceae incertae sedis</taxon>
        <taxon>Candidatus Gallibacteroides</taxon>
    </lineage>
</organism>
<comment type="caution">
    <text evidence="5">Lacks conserved residue(s) required for the propagation of feature annotation.</text>
</comment>
<dbReference type="CDD" id="cd12158">
    <property type="entry name" value="ErythrP_dh"/>
    <property type="match status" value="1"/>
</dbReference>
<dbReference type="InterPro" id="IPR006139">
    <property type="entry name" value="D-isomer_2_OHA_DH_cat_dom"/>
</dbReference>
<dbReference type="Gene3D" id="3.30.1370.170">
    <property type="match status" value="1"/>
</dbReference>
<dbReference type="Proteomes" id="UP000824112">
    <property type="component" value="Unassembled WGS sequence"/>
</dbReference>
<comment type="function">
    <text evidence="5">Catalyzes the oxidation of erythronate-4-phosphate to 3-hydroxy-2-oxo-4-phosphonooxybutanoate.</text>
</comment>
<dbReference type="Gene3D" id="3.40.50.720">
    <property type="entry name" value="NAD(P)-binding Rossmann-like Domain"/>
    <property type="match status" value="2"/>
</dbReference>
<evidence type="ECO:0000256" key="5">
    <source>
        <dbReference type="HAMAP-Rule" id="MF_01825"/>
    </source>
</evidence>
<comment type="subcellular location">
    <subcellularLocation>
        <location evidence="5">Cytoplasm</location>
    </subcellularLocation>
</comment>
<dbReference type="GO" id="GO:0008615">
    <property type="term" value="P:pyridoxine biosynthetic process"/>
    <property type="evidence" value="ECO:0007669"/>
    <property type="project" value="UniProtKB-UniRule"/>
</dbReference>
<feature type="active site" evidence="5">
    <location>
        <position position="208"/>
    </location>
</feature>
<dbReference type="AlphaFoldDB" id="A0A9D1SC92"/>
<keyword evidence="4 5" id="KW-0664">Pyridoxine biosynthesis</keyword>
<sequence>MKIVIDDKIPFIRGLLEPFARVCYLPPVQITRQAVSDADALIVRTRTRCDERLLDGSSVRFIGTATIGTDHIDIPYCEARGIVWKNAPGCNAVSVAQYVSSVVASLALRDGFEVTDRCIGIVGVGHVGTQVERMCRALGMRVLLNDPPREANEGREGFVSLEQIAQECDIISLHTPLTHEGSWPTFHLAGEAFFAGVKKRPVVVNTARGEVLDTRSLLKALSDNRVSDAVIDCWEGEPRIDARLLERAYVATPHIAGYSADGKANATRTMLREIARFFGWELSPAVAVPEPENPVVDLSGLSGFRVGRALLATYDPMTDCRRLKASPADFETLRGNYGLRREAAAYAVQGYTDNEKPVLEKLGFRLG</sequence>
<reference evidence="8" key="1">
    <citation type="submission" date="2020-10" db="EMBL/GenBank/DDBJ databases">
        <authorList>
            <person name="Gilroy R."/>
        </authorList>
    </citation>
    <scope>NUCLEOTIDE SEQUENCE</scope>
    <source>
        <strain evidence="8">CHK158-818</strain>
    </source>
</reference>
<comment type="catalytic activity">
    <reaction evidence="5">
        <text>4-phospho-D-erythronate + NAD(+) = (R)-3-hydroxy-2-oxo-4-phosphooxybutanoate + NADH + H(+)</text>
        <dbReference type="Rhea" id="RHEA:18829"/>
        <dbReference type="ChEBI" id="CHEBI:15378"/>
        <dbReference type="ChEBI" id="CHEBI:57540"/>
        <dbReference type="ChEBI" id="CHEBI:57945"/>
        <dbReference type="ChEBI" id="CHEBI:58538"/>
        <dbReference type="ChEBI" id="CHEBI:58766"/>
        <dbReference type="EC" id="1.1.1.290"/>
    </reaction>
</comment>
<dbReference type="SUPFAM" id="SSF51735">
    <property type="entry name" value="NAD(P)-binding Rossmann-fold domains"/>
    <property type="match status" value="1"/>
</dbReference>
<comment type="subunit">
    <text evidence="5">Homodimer.</text>
</comment>
<dbReference type="EMBL" id="DVNA01000111">
    <property type="protein sequence ID" value="HIU55099.1"/>
    <property type="molecule type" value="Genomic_DNA"/>
</dbReference>
<keyword evidence="1 5" id="KW-0963">Cytoplasm</keyword>
<evidence type="ECO:0000256" key="3">
    <source>
        <dbReference type="ARBA" id="ARBA00023027"/>
    </source>
</evidence>
<evidence type="ECO:0000259" key="7">
    <source>
        <dbReference type="Pfam" id="PF02826"/>
    </source>
</evidence>
<proteinExistence type="inferred from homology"/>
<keyword evidence="3 5" id="KW-0520">NAD</keyword>
<dbReference type="NCBIfam" id="NF001309">
    <property type="entry name" value="PRK00257.1"/>
    <property type="match status" value="1"/>
</dbReference>
<feature type="binding site" evidence="5">
    <location>
        <position position="232"/>
    </location>
    <ligand>
        <name>NAD(+)</name>
        <dbReference type="ChEBI" id="CHEBI:57540"/>
    </ligand>
</feature>
<dbReference type="Pfam" id="PF00389">
    <property type="entry name" value="2-Hacid_dh"/>
    <property type="match status" value="1"/>
</dbReference>
<comment type="pathway">
    <text evidence="5">Cofactor biosynthesis; pyridoxine 5'-phosphate biosynthesis; pyridoxine 5'-phosphate from D-erythrose 4-phosphate: step 2/5.</text>
</comment>
<dbReference type="GO" id="GO:0046983">
    <property type="term" value="F:protein dimerization activity"/>
    <property type="evidence" value="ECO:0007669"/>
    <property type="project" value="InterPro"/>
</dbReference>
<feature type="binding site" evidence="5">
    <location>
        <position position="45"/>
    </location>
    <ligand>
        <name>substrate</name>
    </ligand>
</feature>
<dbReference type="SUPFAM" id="SSF52283">
    <property type="entry name" value="Formate/glycerate dehydrogenase catalytic domain-like"/>
    <property type="match status" value="1"/>
</dbReference>
<feature type="domain" description="D-isomer specific 2-hydroxyacid dehydrogenase NAD-binding" evidence="7">
    <location>
        <begin position="110"/>
        <end position="256"/>
    </location>
</feature>
<dbReference type="InterPro" id="IPR038251">
    <property type="entry name" value="PdxB_dimer_sf"/>
</dbReference>
<evidence type="ECO:0000313" key="8">
    <source>
        <dbReference type="EMBL" id="HIU55099.1"/>
    </source>
</evidence>
<feature type="active site" evidence="5">
    <location>
        <position position="237"/>
    </location>
</feature>
<dbReference type="GO" id="GO:0051287">
    <property type="term" value="F:NAD binding"/>
    <property type="evidence" value="ECO:0007669"/>
    <property type="project" value="InterPro"/>
</dbReference>
<feature type="binding site" evidence="5">
    <location>
        <position position="175"/>
    </location>
    <ligand>
        <name>NAD(+)</name>
        <dbReference type="ChEBI" id="CHEBI:57540"/>
    </ligand>
</feature>